<organism evidence="11 12">
    <name type="scientific">Rossellomorea vietnamensis</name>
    <dbReference type="NCBI Taxonomy" id="218284"/>
    <lineage>
        <taxon>Bacteria</taxon>
        <taxon>Bacillati</taxon>
        <taxon>Bacillota</taxon>
        <taxon>Bacilli</taxon>
        <taxon>Bacillales</taxon>
        <taxon>Bacillaceae</taxon>
        <taxon>Rossellomorea</taxon>
    </lineage>
</organism>
<evidence type="ECO:0000256" key="7">
    <source>
        <dbReference type="ARBA" id="ARBA00023136"/>
    </source>
</evidence>
<dbReference type="Proteomes" id="UP000050398">
    <property type="component" value="Unassembled WGS sequence"/>
</dbReference>
<dbReference type="GO" id="GO:0005886">
    <property type="term" value="C:plasma membrane"/>
    <property type="evidence" value="ECO:0007669"/>
    <property type="project" value="UniProtKB-SubCell"/>
</dbReference>
<keyword evidence="7 9" id="KW-0472">Membrane</keyword>
<protein>
    <submittedName>
        <fullName evidence="11">Sodium:proton antiporter</fullName>
    </submittedName>
</protein>
<evidence type="ECO:0000259" key="10">
    <source>
        <dbReference type="Pfam" id="PF03553"/>
    </source>
</evidence>
<sequence length="439" mass="45589">MNQEKGNLLALLPLIIFVSLFLGAGILSGDFYAFPVLVSIIIASIVALAMNRKESLTAKVERFAKGAGHPDIMIMVFIFLLAGAFSGVAEKMGAVDSTVNFALSVLPGNLIIVGLFIIAAFISLSMGTSMGTIAALAPIGVGISSGADISMPLAMATVIGGAMFGDNLSFISDTTIAAVRTQKTEMKDKFKVNFFIVLPAAIITMVILFILTMGTPSSVDAGSFNWVKIIPYLGVIIGALAGLNVFVVLIGGIVLAGIIGFVDGSFTPSSYFGSVADGMTGMAEIVILSILIGGVVELIRHNGGIQAILYHATRKIKSPQGAQLATAGLVSSTNLCTANNTISIIIAGPLAKTLSDKFGVDARKSASILDIFSCAVQGLIPYGAQALLVAEVAGISPVSIIPYAFYPVLIAVCGLIAIQFALPKFTRRSVTDRDTVRSS</sequence>
<comment type="similarity">
    <text evidence="8">Belongs to the NhaC Na(+)/H(+) (TC 2.A.35) antiporter family.</text>
</comment>
<feature type="transmembrane region" description="Helical" evidence="9">
    <location>
        <begin position="136"/>
        <end position="164"/>
    </location>
</feature>
<dbReference type="PANTHER" id="PTHR33451:SF5">
    <property type="entry name" value="NA+_H+ ANTIPORTER"/>
    <property type="match status" value="1"/>
</dbReference>
<feature type="transmembrane region" description="Helical" evidence="9">
    <location>
        <begin position="367"/>
        <end position="388"/>
    </location>
</feature>
<keyword evidence="5 9" id="KW-0812">Transmembrane</keyword>
<evidence type="ECO:0000256" key="4">
    <source>
        <dbReference type="ARBA" id="ARBA00022475"/>
    </source>
</evidence>
<feature type="domain" description="Na+/H+ antiporter NhaC-like C-terminal" evidence="10">
    <location>
        <begin position="236"/>
        <end position="420"/>
    </location>
</feature>
<dbReference type="PATRIC" id="fig|218284.4.peg.1724"/>
<proteinExistence type="inferred from homology"/>
<feature type="transmembrane region" description="Helical" evidence="9">
    <location>
        <begin position="7"/>
        <end position="26"/>
    </location>
</feature>
<dbReference type="EMBL" id="LIXZ01000017">
    <property type="protein sequence ID" value="KPL58264.1"/>
    <property type="molecule type" value="Genomic_DNA"/>
</dbReference>
<feature type="transmembrane region" description="Helical" evidence="9">
    <location>
        <begin position="101"/>
        <end position="124"/>
    </location>
</feature>
<feature type="transmembrane region" description="Helical" evidence="9">
    <location>
        <begin position="192"/>
        <end position="211"/>
    </location>
</feature>
<dbReference type="OrthoDB" id="9790605at2"/>
<name>A0A0P6WBL4_9BACI</name>
<evidence type="ECO:0000256" key="2">
    <source>
        <dbReference type="ARBA" id="ARBA00022448"/>
    </source>
</evidence>
<dbReference type="AlphaFoldDB" id="A0A0P6WBL4"/>
<dbReference type="InterPro" id="IPR052180">
    <property type="entry name" value="NhaC_Na-H+_Antiporter"/>
</dbReference>
<evidence type="ECO:0000256" key="8">
    <source>
        <dbReference type="ARBA" id="ARBA00038435"/>
    </source>
</evidence>
<dbReference type="Pfam" id="PF03553">
    <property type="entry name" value="Na_H_antiporter"/>
    <property type="match status" value="2"/>
</dbReference>
<evidence type="ECO:0000256" key="5">
    <source>
        <dbReference type="ARBA" id="ARBA00022692"/>
    </source>
</evidence>
<feature type="transmembrane region" description="Helical" evidence="9">
    <location>
        <begin position="232"/>
        <end position="259"/>
    </location>
</feature>
<evidence type="ECO:0000313" key="12">
    <source>
        <dbReference type="Proteomes" id="UP000050398"/>
    </source>
</evidence>
<reference evidence="11 12" key="1">
    <citation type="submission" date="2015-08" db="EMBL/GenBank/DDBJ databases">
        <title>Draft Genome Sequence of Bacillus vietnamensis UCD-SED5.</title>
        <authorList>
            <person name="Lee R.D."/>
            <person name="Jospin G."/>
            <person name="Lang J.M."/>
            <person name="Coil D.A."/>
            <person name="Eisen J.A."/>
        </authorList>
    </citation>
    <scope>NUCLEOTIDE SEQUENCE [LARGE SCALE GENOMIC DNA]</scope>
    <source>
        <strain evidence="11 12">UCD-SED5</strain>
    </source>
</reference>
<keyword evidence="2" id="KW-0813">Transport</keyword>
<feature type="domain" description="Na+/H+ antiporter NhaC-like C-terminal" evidence="10">
    <location>
        <begin position="33"/>
        <end position="210"/>
    </location>
</feature>
<dbReference type="GO" id="GO:0015297">
    <property type="term" value="F:antiporter activity"/>
    <property type="evidence" value="ECO:0007669"/>
    <property type="project" value="UniProtKB-KW"/>
</dbReference>
<gene>
    <name evidence="11" type="ORF">AM506_17520</name>
</gene>
<accession>A0A0P6WBL4</accession>
<dbReference type="eggNOG" id="COG1757">
    <property type="taxonomic scope" value="Bacteria"/>
</dbReference>
<dbReference type="InterPro" id="IPR018461">
    <property type="entry name" value="Na/H_Antiport_NhaC-like_C"/>
</dbReference>
<evidence type="ECO:0000256" key="9">
    <source>
        <dbReference type="SAM" id="Phobius"/>
    </source>
</evidence>
<keyword evidence="3" id="KW-0050">Antiport</keyword>
<evidence type="ECO:0000256" key="6">
    <source>
        <dbReference type="ARBA" id="ARBA00022989"/>
    </source>
</evidence>
<evidence type="ECO:0000256" key="3">
    <source>
        <dbReference type="ARBA" id="ARBA00022449"/>
    </source>
</evidence>
<feature type="transmembrane region" description="Helical" evidence="9">
    <location>
        <begin position="279"/>
        <end position="299"/>
    </location>
</feature>
<evidence type="ECO:0000256" key="1">
    <source>
        <dbReference type="ARBA" id="ARBA00004651"/>
    </source>
</evidence>
<keyword evidence="6 9" id="KW-1133">Transmembrane helix</keyword>
<evidence type="ECO:0000313" key="11">
    <source>
        <dbReference type="EMBL" id="KPL58264.1"/>
    </source>
</evidence>
<dbReference type="RefSeq" id="WP_060673860.1">
    <property type="nucleotide sequence ID" value="NZ_LIXZ01000017.1"/>
</dbReference>
<keyword evidence="4" id="KW-1003">Cell membrane</keyword>
<feature type="transmembrane region" description="Helical" evidence="9">
    <location>
        <begin position="72"/>
        <end position="89"/>
    </location>
</feature>
<feature type="transmembrane region" description="Helical" evidence="9">
    <location>
        <begin position="400"/>
        <end position="422"/>
    </location>
</feature>
<comment type="subcellular location">
    <subcellularLocation>
        <location evidence="1">Cell membrane</location>
        <topology evidence="1">Multi-pass membrane protein</topology>
    </subcellularLocation>
</comment>
<comment type="caution">
    <text evidence="11">The sequence shown here is derived from an EMBL/GenBank/DDBJ whole genome shotgun (WGS) entry which is preliminary data.</text>
</comment>
<dbReference type="PANTHER" id="PTHR33451">
    <property type="entry name" value="MALATE-2H(+)/NA(+)-LACTATE ANTIPORTER"/>
    <property type="match status" value="1"/>
</dbReference>